<keyword evidence="13" id="KW-1185">Reference proteome</keyword>
<dbReference type="Gene3D" id="2.60.40.2030">
    <property type="match status" value="5"/>
</dbReference>
<evidence type="ECO:0000256" key="7">
    <source>
        <dbReference type="ARBA" id="ARBA00023180"/>
    </source>
</evidence>
<dbReference type="InterPro" id="IPR045658">
    <property type="entry name" value="FRAS1-rel_N"/>
</dbReference>
<dbReference type="Pfam" id="PF19309">
    <property type="entry name" value="Frem_N"/>
    <property type="match status" value="1"/>
</dbReference>
<feature type="repeat" description="CSPG" evidence="8">
    <location>
        <begin position="1607"/>
        <end position="1704"/>
    </location>
</feature>
<evidence type="ECO:0000256" key="1">
    <source>
        <dbReference type="ARBA" id="ARBA00005529"/>
    </source>
</evidence>
<keyword evidence="10" id="KW-0812">Transmembrane</keyword>
<comment type="similarity">
    <text evidence="1">Belongs to the FRAS1 family.</text>
</comment>
<evidence type="ECO:0000259" key="11">
    <source>
        <dbReference type="SMART" id="SM00237"/>
    </source>
</evidence>
<feature type="repeat" description="CSPG" evidence="8">
    <location>
        <begin position="652"/>
        <end position="758"/>
    </location>
</feature>
<feature type="domain" description="Calx-beta" evidence="11">
    <location>
        <begin position="2174"/>
        <end position="2278"/>
    </location>
</feature>
<feature type="repeat" description="CSPG" evidence="8">
    <location>
        <begin position="1017"/>
        <end position="1119"/>
    </location>
</feature>
<dbReference type="PANTHER" id="PTHR45739:SF15">
    <property type="entry name" value="FRAS1-RELATED EXTRACELLULAR MATRIX PROTEIN 3 PRECURSOR"/>
    <property type="match status" value="1"/>
</dbReference>
<feature type="region of interest" description="Disordered" evidence="9">
    <location>
        <begin position="3026"/>
        <end position="3060"/>
    </location>
</feature>
<dbReference type="PANTHER" id="PTHR45739">
    <property type="entry name" value="MATRIX PROTEIN, PUTATIVE-RELATED"/>
    <property type="match status" value="1"/>
</dbReference>
<dbReference type="EMBL" id="JAINUG010000057">
    <property type="protein sequence ID" value="KAJ8403623.1"/>
    <property type="molecule type" value="Genomic_DNA"/>
</dbReference>
<feature type="repeat" description="CSPG" evidence="8">
    <location>
        <begin position="896"/>
        <end position="988"/>
    </location>
</feature>
<reference evidence="12" key="1">
    <citation type="journal article" date="2023" name="Science">
        <title>Genome structures resolve the early diversification of teleost fishes.</title>
        <authorList>
            <person name="Parey E."/>
            <person name="Louis A."/>
            <person name="Montfort J."/>
            <person name="Bouchez O."/>
            <person name="Roques C."/>
            <person name="Iampietro C."/>
            <person name="Lluch J."/>
            <person name="Castinel A."/>
            <person name="Donnadieu C."/>
            <person name="Desvignes T."/>
            <person name="Floi Bucao C."/>
            <person name="Jouanno E."/>
            <person name="Wen M."/>
            <person name="Mejri S."/>
            <person name="Dirks R."/>
            <person name="Jansen H."/>
            <person name="Henkel C."/>
            <person name="Chen W.J."/>
            <person name="Zahm M."/>
            <person name="Cabau C."/>
            <person name="Klopp C."/>
            <person name="Thompson A.W."/>
            <person name="Robinson-Rechavi M."/>
            <person name="Braasch I."/>
            <person name="Lecointre G."/>
            <person name="Bobe J."/>
            <person name="Postlethwait J.H."/>
            <person name="Berthelot C."/>
            <person name="Roest Crollius H."/>
            <person name="Guiguen Y."/>
        </authorList>
    </citation>
    <scope>NUCLEOTIDE SEQUENCE</scope>
    <source>
        <strain evidence="12">NC1722</strain>
    </source>
</reference>
<feature type="repeat" description="CSPG" evidence="8">
    <location>
        <begin position="1254"/>
        <end position="1351"/>
    </location>
</feature>
<keyword evidence="3" id="KW-0732">Signal</keyword>
<keyword evidence="5" id="KW-0106">Calcium</keyword>
<dbReference type="SMART" id="SM00237">
    <property type="entry name" value="Calx_beta"/>
    <property type="match status" value="5"/>
</dbReference>
<evidence type="ECO:0000256" key="4">
    <source>
        <dbReference type="ARBA" id="ARBA00022737"/>
    </source>
</evidence>
<feature type="repeat" description="CSPG" evidence="8">
    <location>
        <begin position="779"/>
        <end position="870"/>
    </location>
</feature>
<keyword evidence="10" id="KW-0472">Membrane</keyword>
<dbReference type="GO" id="GO:0007154">
    <property type="term" value="P:cell communication"/>
    <property type="evidence" value="ECO:0007669"/>
    <property type="project" value="InterPro"/>
</dbReference>
<evidence type="ECO:0000256" key="3">
    <source>
        <dbReference type="ARBA" id="ARBA00022729"/>
    </source>
</evidence>
<organism evidence="12 13">
    <name type="scientific">Aldrovandia affinis</name>
    <dbReference type="NCBI Taxonomy" id="143900"/>
    <lineage>
        <taxon>Eukaryota</taxon>
        <taxon>Metazoa</taxon>
        <taxon>Chordata</taxon>
        <taxon>Craniata</taxon>
        <taxon>Vertebrata</taxon>
        <taxon>Euteleostomi</taxon>
        <taxon>Actinopterygii</taxon>
        <taxon>Neopterygii</taxon>
        <taxon>Teleostei</taxon>
        <taxon>Notacanthiformes</taxon>
        <taxon>Halosauridae</taxon>
        <taxon>Aldrovandia</taxon>
    </lineage>
</organism>
<feature type="domain" description="Calx-beta" evidence="11">
    <location>
        <begin position="1706"/>
        <end position="1810"/>
    </location>
</feature>
<feature type="repeat" description="CSPG" evidence="8">
    <location>
        <begin position="1484"/>
        <end position="1573"/>
    </location>
</feature>
<name>A0AAD7SJV8_9TELE</name>
<dbReference type="InterPro" id="IPR039005">
    <property type="entry name" value="CSPG_rpt"/>
</dbReference>
<dbReference type="InterPro" id="IPR038081">
    <property type="entry name" value="CalX-like_sf"/>
</dbReference>
<feature type="domain" description="Calx-beta" evidence="11">
    <location>
        <begin position="1823"/>
        <end position="1934"/>
    </location>
</feature>
<sequence>MAGCRQRTALGKVGALLSCHLFMFLTLGWCFSYAHGEAFDSAFLYRHRPRPNAESVVVANNGVRVPFGRSVFLDPINDLVTEVQPGDWCQITVLDNDPLAQRPGMLTPKKFPCSFGAEEVKYTHFGSRSPNIDRVKLQLRYDSQTDTIVIPFLLEVEVVFQQLEVLTRNMPLIVDKLNGISNPIDKRGLEFSFDDSASSCKITTLAGTGGLPRYGTLNYTTNGQMIDCDAFVKLGIRYKHTSTTESPNRDYIPMLVELLDKEGNTVRQEHFQIMVRIKEGAENTPPKPSFIAMMMMEIDQFVMTAITSDMLAGEDIESDTDDLIFNITSPLGDQQGYIISTDDQNLAITSFYQKDIKDLKIAYKPPSEDSDAERIFQIEFEIVDSEGAVSDTFAFMIVVKPMNTLAPVATKNTGQLLFEGQSRTLSSAQNLEISDEDNLDDVKITVIDGLRHGELTILGSRRKFFTPADLDAGIIVYQHDGSDTYSDNIIFRMTDGSNEVEFLFPITIAPTDDEPPIINANTGLVLFKNEIMQISPFILSATDIDSEDSTIKFVLEAPYSTLGEVLLMQVEPPADPSTWKFSSTDEMFEQVVTEWFQQDILDGKLFYRHIGPHRTTTVTDTFVFRVQDDNDPPNQSGEHTFTIKIHPVDDLPPELYPSTTLHMTVKEYELTPFKKKFLRYTDLDSDDRDLKYSIARPPTDTDENNPVSLGEIVLTESPEAVITEFTQAQVNHHKVAYKPPDQELGITPKVVQFTFIVEDTAGNSVDGLFTIFLQPVDNKPPQITNTGFTVLERSTYIITKTELDATDQDTDDDQLLFVVTQVPRYGQLQYLGVDMSVGETFNVEDIDSGRLAYIHSGEESLSDTVKLDVTDGFHEVPVIIKISVKPVDDETPTIMLPNGLLGTSIDVLENGATEITSNVIQGRDEDTDDLMLTFIVEEPPKLGEIMVNGASAERFTQQDIINGVVVYAHTSGEIGPIKEHDSFNLTISDMSDEWVIGGNKVQGVRVHVTILPVDSIAPIVSVEEQFTVVEGEKNVITLLNIQAEDVDTDIDDILCTIIVQSTSGYIENISPAPGSEKSRAGTAITAFSIKDIRLNHTYYVQSIHKGVEPVEDRLTFRCSDGINFSERHFFPIVIIPANDEKPEIFVREFVVMEGMSLVIDTPILNAADADIPGNDLNFEIIKPPKHGKIVQQLSTGTIPVVRFSLEQIKESSNIVYEHDNSETKEDSFEIKLTDGKHTVEKKVLIMIIPVDDETPRMTINDGLEVEIGETKTITNRVLKATDLDSEDKDLAYILRYGPSQGYLQRITKFGNVVGNITVEMNFTQDEIDKQLIQYVHTGQEGVRDLMKFDVTDGINPLIDRYFYISIGSIDMVFPDVINKGVTLKEGGRVTLTTDLLSTSDINSPDEHLGFSITRAPSRGHLECTDLPGIPISTFTQLQLAGNKIYYIHTSDDEAKMDSFEFEVTDGYNPVFRTFRVSITDVDNKKPVLTIHNLMLGEGEVKLITPFELTVEDRDTPDNLLRFIVTQVPVHGQLLFNGTRSVTTFTKQDLNENLITYNHDGTETGEDSFSFTVTDGTHTDFYVFPDTVYETRKPQMMTIQINSVDNGVPQIVVNKAAPTLRVLHTGHLGFLITSKALKSEDRDSPFKVLKYSVAETPLHGFLINTALGNDSIRTFTQADIDEMKICYILLDGDNATSDIFYFTVEDNGGNKLKPQPFRLNWAWISLEREYYLVDEDSKFLEVTLKRRGYLGETSFVSISTKDGTAEKDKDFRGKAQKQVQFNPGQTTATWRVKIFTDQEFETSETFQILLSEPVMAVLEYPDSAVVEIVDPGDESTVFIPQSEYKVEEDIGELLIPVRRSGDISHELMVICYTQQGSATGTIPSSVLSYSDYISRPEDHTSVLRFDKDEREKACRVIIIDDSLYEEEESFNITLSMPMGGQVGPLFPSARVVILADGDDEPSLYFGETEYAVDESSGYVEVRVWRTGTDLSKTATVTVRSRKTEPVSAEAGVDYVGISRNLDFAPGVTMQTFRVTILDDLGQPALEGPEQFELVLRMPMNAVLGEPSKTTITINDSVSDLPMVQFKDALYKADEADGQVSAIVYRSGDIGHKSTVRCYTRQGLAEVMMDYEERPNTDASVITFLPGESEKPCVVTLVDDSVQSPFGASLGEQKETLVKITDEKDKSIIRFSEIKYSVREPQVAGEIALVKIPILRLGDTSKVSVVRVHTKDGSATSGEDYNPLSEDVEFKEGETEHFVEVQVLYDGQREMREAFTVHMKPDEYMVAETQMSKAIVYIEEVDREPLPPTGYPIVCVTACNPKYFEFDKTGSICAAENINNTLTQYRWLVSAPSGSDGVSSPMQEVDTNTFFTNTKSITLDSIYFQAGSRVQCAARAFNANGDAGLELSSTIVVISREEGLCQPRIPGTIGAEPFSAKIRYTGPVDPDFPNLIKLTVTMPHMDGMLPVISTRPMSNFELTLSPDGTRVGNHRCSNLLDYNEIQTRHGFLTDSTKNPEIIGETSPYQYSSALRSTNSLRFYRNLNLEACLWEFHSYYDMSELLNDCGGSIGTDGQVLNLVQSYVTLRVPLFVSYIFHSPVAVGGWQHFDLQSELRLTFVYDTAILWQEGIGSPPEAELQGAMYPTSMRINGEGRLVVNFKTEARFRGQFVTSHPGSSLSSMVMSPDHSGLTFTLSLVRSEPTYKQPIQQWSFVSDFAVRDYSGTYTVKLIPCSASPNREYSIPPVCHPREPLTFDMDIRFQQVSDPVAAEFSLNTHMFLLSKRELWLSDGSMGFAEGTDVAFTEGSHIYGRVMVDPVQNLGDSFSCSIEKVFLCTGADGYVPKYNPTNREFGCLADAPSLLYRFKILDKAQPETQATVFGSVQFEATLAMDTPGALPLVSQSGSDGFTLSSSPLFQVAAGREWFIHIIYAVRSRENANRSIGKRSLEYHHSLSAAGGVGEADGRQRVVQHQPWPRDQLLEHPLLESSGKEPTNAAAAAMPMMVGLAGLVLLLCLVVIVVILLVRRKKRGRSEKLPPYSTSSCSAYQGSGSSSPDTASTGNSSEV</sequence>
<dbReference type="InterPro" id="IPR003644">
    <property type="entry name" value="Calx_beta"/>
</dbReference>
<dbReference type="FunFam" id="2.60.40.2030:FF:000008">
    <property type="entry name" value="FRAS1-related extracellular matrix protein 2"/>
    <property type="match status" value="1"/>
</dbReference>
<dbReference type="Pfam" id="PF16184">
    <property type="entry name" value="Cadherin_3"/>
    <property type="match status" value="12"/>
</dbReference>
<dbReference type="SUPFAM" id="SSF141072">
    <property type="entry name" value="CalX-like"/>
    <property type="match status" value="5"/>
</dbReference>
<evidence type="ECO:0000256" key="2">
    <source>
        <dbReference type="ARBA" id="ARBA00022723"/>
    </source>
</evidence>
<feature type="repeat" description="CSPG" evidence="8">
    <location>
        <begin position="515"/>
        <end position="627"/>
    </location>
</feature>
<keyword evidence="2" id="KW-0479">Metal-binding</keyword>
<feature type="repeat" description="CSPG" evidence="8">
    <location>
        <begin position="287"/>
        <end position="383"/>
    </location>
</feature>
<evidence type="ECO:0000256" key="10">
    <source>
        <dbReference type="SAM" id="Phobius"/>
    </source>
</evidence>
<feature type="domain" description="Calx-beta" evidence="11">
    <location>
        <begin position="2070"/>
        <end position="2169"/>
    </location>
</feature>
<protein>
    <recommendedName>
        <fullName evidence="11">Calx-beta domain-containing protein</fullName>
    </recommendedName>
</protein>
<evidence type="ECO:0000256" key="9">
    <source>
        <dbReference type="SAM" id="MobiDB-lite"/>
    </source>
</evidence>
<comment type="caution">
    <text evidence="12">The sequence shown here is derived from an EMBL/GenBank/DDBJ whole genome shotgun (WGS) entry which is preliminary data.</text>
</comment>
<dbReference type="PROSITE" id="PS51854">
    <property type="entry name" value="CSPG"/>
    <property type="match status" value="12"/>
</dbReference>
<keyword evidence="6" id="KW-0130">Cell adhesion</keyword>
<dbReference type="GO" id="GO:0009653">
    <property type="term" value="P:anatomical structure morphogenesis"/>
    <property type="evidence" value="ECO:0007669"/>
    <property type="project" value="TreeGrafter"/>
</dbReference>
<evidence type="ECO:0000256" key="8">
    <source>
        <dbReference type="PROSITE-ProRule" id="PRU01201"/>
    </source>
</evidence>
<evidence type="ECO:0000256" key="5">
    <source>
        <dbReference type="ARBA" id="ARBA00022837"/>
    </source>
</evidence>
<evidence type="ECO:0000313" key="13">
    <source>
        <dbReference type="Proteomes" id="UP001221898"/>
    </source>
</evidence>
<dbReference type="Pfam" id="PF03160">
    <property type="entry name" value="Calx-beta"/>
    <property type="match status" value="5"/>
</dbReference>
<feature type="repeat" description="CSPG" evidence="8">
    <location>
        <begin position="1140"/>
        <end position="1233"/>
    </location>
</feature>
<dbReference type="GO" id="GO:0007155">
    <property type="term" value="P:cell adhesion"/>
    <property type="evidence" value="ECO:0007669"/>
    <property type="project" value="UniProtKB-KW"/>
</dbReference>
<feature type="compositionally biased region" description="Polar residues" evidence="9">
    <location>
        <begin position="3049"/>
        <end position="3060"/>
    </location>
</feature>
<evidence type="ECO:0000313" key="12">
    <source>
        <dbReference type="EMBL" id="KAJ8403623.1"/>
    </source>
</evidence>
<feature type="compositionally biased region" description="Low complexity" evidence="9">
    <location>
        <begin position="3034"/>
        <end position="3048"/>
    </location>
</feature>
<dbReference type="Proteomes" id="UP001221898">
    <property type="component" value="Unassembled WGS sequence"/>
</dbReference>
<dbReference type="FunFam" id="2.60.40.2030:FF:000011">
    <property type="entry name" value="Fras1-related extracellular matrix protein 2"/>
    <property type="match status" value="1"/>
</dbReference>
<feature type="repeat" description="CSPG" evidence="8">
    <location>
        <begin position="406"/>
        <end position="494"/>
    </location>
</feature>
<gene>
    <name evidence="12" type="ORF">AAFF_G00349490</name>
</gene>
<proteinExistence type="inferred from homology"/>
<dbReference type="GO" id="GO:0016020">
    <property type="term" value="C:membrane"/>
    <property type="evidence" value="ECO:0007669"/>
    <property type="project" value="InterPro"/>
</dbReference>
<keyword evidence="4" id="KW-0677">Repeat</keyword>
<evidence type="ECO:0000256" key="6">
    <source>
        <dbReference type="ARBA" id="ARBA00022889"/>
    </source>
</evidence>
<accession>A0AAD7SJV8</accession>
<dbReference type="InterPro" id="IPR051561">
    <property type="entry name" value="FRAS1_ECM"/>
</dbReference>
<feature type="repeat" description="CSPG" evidence="8">
    <location>
        <begin position="1372"/>
        <end position="1464"/>
    </location>
</feature>
<keyword evidence="10" id="KW-1133">Transmembrane helix</keyword>
<dbReference type="GO" id="GO:0046872">
    <property type="term" value="F:metal ion binding"/>
    <property type="evidence" value="ECO:0007669"/>
    <property type="project" value="UniProtKB-KW"/>
</dbReference>
<keyword evidence="7" id="KW-0325">Glycoprotein</keyword>
<feature type="transmembrane region" description="Helical" evidence="10">
    <location>
        <begin position="2997"/>
        <end position="3019"/>
    </location>
</feature>
<feature type="domain" description="Calx-beta" evidence="11">
    <location>
        <begin position="1949"/>
        <end position="2055"/>
    </location>
</feature>